<keyword evidence="2" id="KW-0132">Cell division</keyword>
<dbReference type="InterPro" id="IPR024789">
    <property type="entry name" value="APC4"/>
</dbReference>
<dbReference type="OMA" id="FGMFYCG"/>
<evidence type="ECO:0000256" key="1">
    <source>
        <dbReference type="ARBA" id="ARBA00016067"/>
    </source>
</evidence>
<dbReference type="GO" id="GO:0034399">
    <property type="term" value="C:nuclear periphery"/>
    <property type="evidence" value="ECO:0007669"/>
    <property type="project" value="TreeGrafter"/>
</dbReference>
<dbReference type="InterPro" id="IPR015943">
    <property type="entry name" value="WD40/YVTN_repeat-like_dom_sf"/>
</dbReference>
<dbReference type="RefSeq" id="XP_393301.3">
    <property type="nucleotide sequence ID" value="XM_393301.6"/>
</dbReference>
<dbReference type="GO" id="GO:0005680">
    <property type="term" value="C:anaphase-promoting complex"/>
    <property type="evidence" value="ECO:0007669"/>
    <property type="project" value="InterPro"/>
</dbReference>
<dbReference type="GO" id="GO:0051301">
    <property type="term" value="P:cell division"/>
    <property type="evidence" value="ECO:0007669"/>
    <property type="project" value="UniProtKB-KW"/>
</dbReference>
<sequence>MAGSMRQLEERQLPAEVIRMQWSPKMDLLAIANIKGEVTLHRLTWQKVWLLNPQEESDTVVNLAWRPDGKLLAICYETSKLVCLVDIENKNIIHKTKLMLHNAITCMMWLPLTNTENNTSLNGNKTNMQPTGEYLPPLPSLNRSFGQEPERKEFLSQTLDVLFLGLDDGNVAMYVFGMFYCGTISVGHGEILEISGGFGKSMWITWKDKNGIKACRLWCPLLEQSTAFLKVAQAQANIEYLMDYLSRTLMAISEAWETILLEMDEKLARYAETNPPGGVAADFLELLMIGIPTQNLENFLLRDLTEKGLKKLGHSIEMCYSNIQKLVLKNLTSVGMALVYQLAEMRGMIRLGGPYELLGLTDETIITNALHASEAFLAKSSEIQQVIDHSMRDYKAFFRWLYVVILRLTDERIPSEVSRVSQQELTFIAEFLRGFDKTEPGVGGRKGVNLEKLGQYLRRENLQTCLTPEGSEWATMLDENHCLRDHPLIVKQDLNYSLLQSHAKLITAIHNVFREAYQGLVEHFTISNIALVPSIGFTSSQITTNDDGLLVATCDLDHKILRLFKIECLYTEPISLSFKLAIINTDHKSESYSKNYTDCTVIDLQFYSNEYLSLLLLSKQTHASYLVQLPINHIRIFGNQDKNLISLGDLLNNSWPRPFQGISAKKIAVSGARKVAAVLSESNRKIRLLETEVEPEDEDDEEEEEDGTNDNMLDTSHGTVPNSQ</sequence>
<keyword evidence="4" id="KW-0833">Ubl conjugation pathway</keyword>
<feature type="region of interest" description="Disordered" evidence="6">
    <location>
        <begin position="687"/>
        <end position="724"/>
    </location>
</feature>
<dbReference type="InterPro" id="IPR024790">
    <property type="entry name" value="APC4_long_dom"/>
</dbReference>
<evidence type="ECO:0000313" key="11">
    <source>
        <dbReference type="RefSeq" id="XP_393301.3"/>
    </source>
</evidence>
<dbReference type="PANTHER" id="PTHR13260:SF0">
    <property type="entry name" value="ANAPHASE-PROMOTING COMPLEX SUBUNIT 4"/>
    <property type="match status" value="1"/>
</dbReference>
<dbReference type="InterPro" id="IPR024977">
    <property type="entry name" value="Apc4-like_WD40_dom"/>
</dbReference>
<accession>A0A7M7R407</accession>
<keyword evidence="10" id="KW-1185">Reference proteome</keyword>
<gene>
    <name evidence="9" type="primary">409810</name>
    <name evidence="11" type="synonym">LOC409810</name>
</gene>
<evidence type="ECO:0000256" key="3">
    <source>
        <dbReference type="ARBA" id="ARBA00022776"/>
    </source>
</evidence>
<feature type="domain" description="Anaphase-promoting complex subunit 4-like WD40" evidence="7">
    <location>
        <begin position="20"/>
        <end position="109"/>
    </location>
</feature>
<name>A0A7M7R407_APIME</name>
<evidence type="ECO:0000313" key="10">
    <source>
        <dbReference type="Proteomes" id="UP000005203"/>
    </source>
</evidence>
<evidence type="ECO:0000256" key="6">
    <source>
        <dbReference type="SAM" id="MobiDB-lite"/>
    </source>
</evidence>
<dbReference type="OrthoDB" id="2110451at2759"/>
<protein>
    <recommendedName>
        <fullName evidence="1">Anaphase-promoting complex subunit 4</fullName>
    </recommendedName>
</protein>
<dbReference type="InterPro" id="IPR036322">
    <property type="entry name" value="WD40_repeat_dom_sf"/>
</dbReference>
<feature type="compositionally biased region" description="Acidic residues" evidence="6">
    <location>
        <begin position="691"/>
        <end position="708"/>
    </location>
</feature>
<dbReference type="AlphaFoldDB" id="A0A7M7R407"/>
<reference evidence="11" key="2">
    <citation type="submission" date="2025-04" db="UniProtKB">
        <authorList>
            <consortium name="RefSeq"/>
        </authorList>
    </citation>
    <scope>IDENTIFICATION</scope>
    <source>
        <strain evidence="11">DH4</strain>
        <tissue evidence="11">Whole body</tissue>
    </source>
</reference>
<reference evidence="9" key="1">
    <citation type="submission" date="2021-01" db="UniProtKB">
        <authorList>
            <consortium name="EnsemblMetazoa"/>
        </authorList>
    </citation>
    <scope>IDENTIFICATION</scope>
    <source>
        <strain evidence="9">DH4</strain>
    </source>
</reference>
<accession>A0A8B9AZI1</accession>
<dbReference type="GO" id="GO:0070979">
    <property type="term" value="P:protein K11-linked ubiquitination"/>
    <property type="evidence" value="ECO:0007669"/>
    <property type="project" value="TreeGrafter"/>
</dbReference>
<evidence type="ECO:0000259" key="7">
    <source>
        <dbReference type="Pfam" id="PF12894"/>
    </source>
</evidence>
<evidence type="ECO:0000256" key="5">
    <source>
        <dbReference type="ARBA" id="ARBA00023306"/>
    </source>
</evidence>
<feature type="domain" description="Anaphase-promoting complex subunit 4 long" evidence="8">
    <location>
        <begin position="220"/>
        <end position="411"/>
    </location>
</feature>
<evidence type="ECO:0000313" key="9">
    <source>
        <dbReference type="EnsemblMetazoa" id="XP_393301"/>
    </source>
</evidence>
<dbReference type="Proteomes" id="UP000005203">
    <property type="component" value="Linkage group LG6"/>
</dbReference>
<dbReference type="Pfam" id="PF12894">
    <property type="entry name" value="ANAPC4_WD40"/>
    <property type="match status" value="1"/>
</dbReference>
<proteinExistence type="predicted"/>
<evidence type="ECO:0000259" key="8">
    <source>
        <dbReference type="Pfam" id="PF12896"/>
    </source>
</evidence>
<dbReference type="EnsemblMetazoa" id="XM_393301">
    <property type="protein sequence ID" value="XP_393301"/>
    <property type="gene ID" value="LOC409810"/>
</dbReference>
<keyword evidence="5" id="KW-0131">Cell cycle</keyword>
<feature type="compositionally biased region" description="Polar residues" evidence="6">
    <location>
        <begin position="709"/>
        <end position="724"/>
    </location>
</feature>
<dbReference type="GO" id="GO:0031145">
    <property type="term" value="P:anaphase-promoting complex-dependent catabolic process"/>
    <property type="evidence" value="ECO:0007669"/>
    <property type="project" value="InterPro"/>
</dbReference>
<dbReference type="Gene3D" id="2.130.10.10">
    <property type="entry name" value="YVTN repeat-like/Quinoprotein amine dehydrogenase"/>
    <property type="match status" value="1"/>
</dbReference>
<organism evidence="9">
    <name type="scientific">Apis mellifera</name>
    <name type="common">Honeybee</name>
    <dbReference type="NCBI Taxonomy" id="7460"/>
    <lineage>
        <taxon>Eukaryota</taxon>
        <taxon>Metazoa</taxon>
        <taxon>Ecdysozoa</taxon>
        <taxon>Arthropoda</taxon>
        <taxon>Hexapoda</taxon>
        <taxon>Insecta</taxon>
        <taxon>Pterygota</taxon>
        <taxon>Neoptera</taxon>
        <taxon>Endopterygota</taxon>
        <taxon>Hymenoptera</taxon>
        <taxon>Apocrita</taxon>
        <taxon>Aculeata</taxon>
        <taxon>Apoidea</taxon>
        <taxon>Anthophila</taxon>
        <taxon>Apidae</taxon>
        <taxon>Apis</taxon>
    </lineage>
</organism>
<dbReference type="PANTHER" id="PTHR13260">
    <property type="entry name" value="ANAPHASE PROMOTING COMPLEX SUBUNIT 4 APC4"/>
    <property type="match status" value="1"/>
</dbReference>
<evidence type="ECO:0000256" key="4">
    <source>
        <dbReference type="ARBA" id="ARBA00022786"/>
    </source>
</evidence>
<dbReference type="Pfam" id="PF12896">
    <property type="entry name" value="ANAPC4"/>
    <property type="match status" value="1"/>
</dbReference>
<keyword evidence="3" id="KW-0498">Mitosis</keyword>
<dbReference type="SUPFAM" id="SSF50978">
    <property type="entry name" value="WD40 repeat-like"/>
    <property type="match status" value="1"/>
</dbReference>
<evidence type="ECO:0000256" key="2">
    <source>
        <dbReference type="ARBA" id="ARBA00022618"/>
    </source>
</evidence>